<dbReference type="AlphaFoldDB" id="Q2ITN9"/>
<dbReference type="Proteomes" id="UP000008809">
    <property type="component" value="Chromosome"/>
</dbReference>
<accession>Q2ITN9</accession>
<organism evidence="2 3">
    <name type="scientific">Rhodopseudomonas palustris (strain HaA2)</name>
    <dbReference type="NCBI Taxonomy" id="316058"/>
    <lineage>
        <taxon>Bacteria</taxon>
        <taxon>Pseudomonadati</taxon>
        <taxon>Pseudomonadota</taxon>
        <taxon>Alphaproteobacteria</taxon>
        <taxon>Hyphomicrobiales</taxon>
        <taxon>Nitrobacteraceae</taxon>
        <taxon>Rhodopseudomonas</taxon>
    </lineage>
</organism>
<proteinExistence type="predicted"/>
<feature type="region of interest" description="Disordered" evidence="1">
    <location>
        <begin position="1"/>
        <end position="25"/>
    </location>
</feature>
<sequence length="81" mass="8975">MTSPRASRRLVGRLPLSPTGRDRRRSRSMIERLTYLQSVADRCRLVAAAAAPNPAERLILLAIKLEAMKRDQSGPQPPPGK</sequence>
<dbReference type="HOGENOM" id="CLU_2571593_0_0_5"/>
<dbReference type="KEGG" id="rpb:RPB_3727"/>
<protein>
    <submittedName>
        <fullName evidence="2">Uncharacterized protein</fullName>
    </submittedName>
</protein>
<evidence type="ECO:0000256" key="1">
    <source>
        <dbReference type="SAM" id="MobiDB-lite"/>
    </source>
</evidence>
<gene>
    <name evidence="2" type="ordered locus">RPB_3727</name>
</gene>
<reference evidence="2 3" key="1">
    <citation type="submission" date="2006-01" db="EMBL/GenBank/DDBJ databases">
        <title>Complete sequence of Rhodopseudomonas palustris HaA2.</title>
        <authorList>
            <consortium name="US DOE Joint Genome Institute"/>
            <person name="Copeland A."/>
            <person name="Lucas S."/>
            <person name="Lapidus A."/>
            <person name="Barry K."/>
            <person name="Detter J.C."/>
            <person name="Glavina T."/>
            <person name="Hammon N."/>
            <person name="Israni S."/>
            <person name="Pitluck S."/>
            <person name="Chain P."/>
            <person name="Malfatti S."/>
            <person name="Shin M."/>
            <person name="Vergez L."/>
            <person name="Schmutz J."/>
            <person name="Larimer F."/>
            <person name="Land M."/>
            <person name="Hauser L."/>
            <person name="Pelletier D.A."/>
            <person name="Kyrpides N."/>
            <person name="Anderson I."/>
            <person name="Oda Y."/>
            <person name="Harwood C.S."/>
            <person name="Richardson P."/>
        </authorList>
    </citation>
    <scope>NUCLEOTIDE SEQUENCE [LARGE SCALE GENOMIC DNA]</scope>
    <source>
        <strain evidence="2 3">HaA2</strain>
    </source>
</reference>
<name>Q2ITN9_RHOP2</name>
<evidence type="ECO:0000313" key="2">
    <source>
        <dbReference type="EMBL" id="ABD08421.1"/>
    </source>
</evidence>
<keyword evidence="3" id="KW-1185">Reference proteome</keyword>
<dbReference type="EMBL" id="CP000250">
    <property type="protein sequence ID" value="ABD08421.1"/>
    <property type="molecule type" value="Genomic_DNA"/>
</dbReference>
<evidence type="ECO:0000313" key="3">
    <source>
        <dbReference type="Proteomes" id="UP000008809"/>
    </source>
</evidence>
<feature type="compositionally biased region" description="Basic residues" evidence="1">
    <location>
        <begin position="1"/>
        <end position="11"/>
    </location>
</feature>